<dbReference type="VEuPathDB" id="PiroplasmaDB:BEWA_043520"/>
<sequence length="279" mass="32141">MTIDHPELTNSENIRIKDDDKSWFNQIKLYKRPLLHFNKEYNDIYITNKVPLCVYYKRAIQLLRWRLSDLFSLAEKEFISKNNINPKTGSIANKNGITLEYTRQYLHSNSVLYSADARISPKKKCDGALSIYAAGSCITRALYLLQDIFDYVRCVYLEGEAKLNGKVTNIVCEGCRRATEPKFLKESKENTNNSNCKSCKKLVNGYLEDMIRRIIDVSVDTGSIKCVDDVWKFESFEENLETFPKFDLFSSSGAKVTTFERQRIISSIKIAINIPTCLD</sequence>
<protein>
    <submittedName>
        <fullName evidence="1">Uncharacterized protein</fullName>
    </submittedName>
</protein>
<dbReference type="OrthoDB" id="416729at2759"/>
<evidence type="ECO:0000313" key="1">
    <source>
        <dbReference type="EMBL" id="EKX74311.1"/>
    </source>
</evidence>
<dbReference type="KEGG" id="beq:BEWA_043520"/>
<comment type="caution">
    <text evidence="1">The sequence shown here is derived from an EMBL/GenBank/DDBJ whole genome shotgun (WGS) entry which is preliminary data.</text>
</comment>
<keyword evidence="2" id="KW-1185">Reference proteome</keyword>
<reference evidence="1 2" key="1">
    <citation type="journal article" date="2012" name="BMC Genomics">
        <title>Comparative genomic analysis and phylogenetic position of Theileria equi.</title>
        <authorList>
            <person name="Kappmeyer L.S."/>
            <person name="Thiagarajan M."/>
            <person name="Herndon D.R."/>
            <person name="Ramsay J.D."/>
            <person name="Caler E."/>
            <person name="Djikeng A."/>
            <person name="Gillespie J.J."/>
            <person name="Lau A.O."/>
            <person name="Roalson E.H."/>
            <person name="Silva J.C."/>
            <person name="Silva M.G."/>
            <person name="Suarez C.E."/>
            <person name="Ueti M.W."/>
            <person name="Nene V.M."/>
            <person name="Mealey R.H."/>
            <person name="Knowles D.P."/>
            <person name="Brayton K.A."/>
        </authorList>
    </citation>
    <scope>NUCLEOTIDE SEQUENCE [LARGE SCALE GENOMIC DNA]</scope>
    <source>
        <strain evidence="1 2">WA</strain>
    </source>
</reference>
<dbReference type="AlphaFoldDB" id="L1LG40"/>
<evidence type="ECO:0000313" key="2">
    <source>
        <dbReference type="Proteomes" id="UP000031512"/>
    </source>
</evidence>
<accession>L1LG40</accession>
<proteinExistence type="predicted"/>
<name>L1LG40_THEEQ</name>
<organism evidence="1 2">
    <name type="scientific">Theileria equi strain WA</name>
    <dbReference type="NCBI Taxonomy" id="1537102"/>
    <lineage>
        <taxon>Eukaryota</taxon>
        <taxon>Sar</taxon>
        <taxon>Alveolata</taxon>
        <taxon>Apicomplexa</taxon>
        <taxon>Aconoidasida</taxon>
        <taxon>Piroplasmida</taxon>
        <taxon>Theileriidae</taxon>
        <taxon>Theileria</taxon>
    </lineage>
</organism>
<dbReference type="GeneID" id="15807759"/>
<dbReference type="EMBL" id="ACOU01000002">
    <property type="protein sequence ID" value="EKX74311.1"/>
    <property type="molecule type" value="Genomic_DNA"/>
</dbReference>
<dbReference type="RefSeq" id="XP_004833763.1">
    <property type="nucleotide sequence ID" value="XM_004833706.1"/>
</dbReference>
<gene>
    <name evidence="1" type="ORF">BEWA_043520</name>
</gene>
<dbReference type="Proteomes" id="UP000031512">
    <property type="component" value="Unassembled WGS sequence"/>
</dbReference>
<dbReference type="eggNOG" id="ENOG502QWV9">
    <property type="taxonomic scope" value="Eukaryota"/>
</dbReference>